<feature type="transmembrane region" description="Helical" evidence="1">
    <location>
        <begin position="207"/>
        <end position="225"/>
    </location>
</feature>
<dbReference type="OMA" id="IFRAMIG"/>
<feature type="transmembrane region" description="Helical" evidence="1">
    <location>
        <begin position="58"/>
        <end position="79"/>
    </location>
</feature>
<feature type="transmembrane region" description="Helical" evidence="1">
    <location>
        <begin position="232"/>
        <end position="250"/>
    </location>
</feature>
<sequence length="330" mass="38861">MIDLCYIINPVCFYALILIQNSLVKTTYTTFLCSTAFIPSLIYTILKMKNFNTKKISFEIIFYGMLFSALDFFAFYILFHSMSRFSSFMVISMTSFFFLTMCKVPTHFIEFIFDWGSILVVIRIFKKVIDYERSDFQFYHYSFGSDLFYIIYLFYIPKVFAERFALQDLDEDLGNNCKILFFMIISGIYLLIDIVNTRQEGLYGKDHYSMIILMSIISFVWLITLKKITPELCDNYLISCAVILVIYFMYRADKIFDVTRIEANLYNLYIFLFIALVVLYFYIQIDKIFLVDEIANLLNKYNSPTTEGANIQEEGTNTENEAALYALYTT</sequence>
<feature type="transmembrane region" description="Helical" evidence="1">
    <location>
        <begin position="138"/>
        <end position="156"/>
    </location>
</feature>
<accession>A0A0F9ZGF2</accession>
<dbReference type="AlphaFoldDB" id="A0A0F9ZGF2"/>
<feature type="transmembrane region" description="Helical" evidence="1">
    <location>
        <begin position="177"/>
        <end position="195"/>
    </location>
</feature>
<evidence type="ECO:0000313" key="3">
    <source>
        <dbReference type="Proteomes" id="UP000034350"/>
    </source>
</evidence>
<protein>
    <submittedName>
        <fullName evidence="2">Uncharacterized protein</fullName>
    </submittedName>
</protein>
<feature type="transmembrane region" description="Helical" evidence="1">
    <location>
        <begin position="265"/>
        <end position="283"/>
    </location>
</feature>
<keyword evidence="3" id="KW-1185">Reference proteome</keyword>
<evidence type="ECO:0000256" key="1">
    <source>
        <dbReference type="SAM" id="Phobius"/>
    </source>
</evidence>
<dbReference type="GeneID" id="36320511"/>
<dbReference type="VEuPathDB" id="MicrosporidiaDB:NCER_100854"/>
<proteinExistence type="predicted"/>
<comment type="caution">
    <text evidence="2">The sequence shown here is derived from an EMBL/GenBank/DDBJ whole genome shotgun (WGS) entry which is preliminary data.</text>
</comment>
<keyword evidence="1" id="KW-0472">Membrane</keyword>
<keyword evidence="1" id="KW-0812">Transmembrane</keyword>
<feature type="transmembrane region" description="Helical" evidence="1">
    <location>
        <begin position="28"/>
        <end position="46"/>
    </location>
</feature>
<dbReference type="Proteomes" id="UP000034350">
    <property type="component" value="Unassembled WGS sequence"/>
</dbReference>
<dbReference type="VEuPathDB" id="MicrosporidiaDB:G9O61_00g006990"/>
<dbReference type="RefSeq" id="XP_024332086.1">
    <property type="nucleotide sequence ID" value="XM_024475565.1"/>
</dbReference>
<feature type="transmembrane region" description="Helical" evidence="1">
    <location>
        <begin position="108"/>
        <end position="126"/>
    </location>
</feature>
<evidence type="ECO:0000313" key="2">
    <source>
        <dbReference type="EMBL" id="KKO76344.1"/>
    </source>
</evidence>
<dbReference type="EMBL" id="JPQZ01000004">
    <property type="protein sequence ID" value="KKO76344.1"/>
    <property type="molecule type" value="Genomic_DNA"/>
</dbReference>
<reference evidence="2 3" key="1">
    <citation type="journal article" date="2015" name="Environ. Microbiol.">
        <title>Genome analyses suggest the presence of polyploidy and recent human-driven expansions in eight global populations of the honeybee pathogen Nosema ceranae.</title>
        <authorList>
            <person name="Pelin A."/>
            <person name="Selman M."/>
            <person name="Aris-Brosou S."/>
            <person name="Farinelli L."/>
            <person name="Corradi N."/>
        </authorList>
    </citation>
    <scope>NUCLEOTIDE SEQUENCE [LARGE SCALE GENOMIC DNA]</scope>
    <source>
        <strain evidence="2 3">PA08 1199</strain>
    </source>
</reference>
<name>A0A0F9ZGF2_9MICR</name>
<keyword evidence="1" id="KW-1133">Transmembrane helix</keyword>
<gene>
    <name evidence="2" type="ORF">AAJ76_400096322</name>
</gene>
<dbReference type="VEuPathDB" id="MicrosporidiaDB:AAJ76_400096322"/>
<organism evidence="2 3">
    <name type="scientific">Vairimorpha ceranae</name>
    <dbReference type="NCBI Taxonomy" id="40302"/>
    <lineage>
        <taxon>Eukaryota</taxon>
        <taxon>Fungi</taxon>
        <taxon>Fungi incertae sedis</taxon>
        <taxon>Microsporidia</taxon>
        <taxon>Nosematidae</taxon>
        <taxon>Vairimorpha</taxon>
    </lineage>
</organism>